<dbReference type="InterPro" id="IPR041545">
    <property type="entry name" value="DUF5601"/>
</dbReference>
<evidence type="ECO:0000313" key="6">
    <source>
        <dbReference type="EMBL" id="KAJ8872992.1"/>
    </source>
</evidence>
<name>A0ABQ9GLV4_9NEOP</name>
<dbReference type="SMART" id="SM00259">
    <property type="entry name" value="ZnF_A20"/>
    <property type="match status" value="1"/>
</dbReference>
<dbReference type="Proteomes" id="UP001159363">
    <property type="component" value="Chromosome 10"/>
</dbReference>
<organism evidence="6 7">
    <name type="scientific">Dryococelus australis</name>
    <dbReference type="NCBI Taxonomy" id="614101"/>
    <lineage>
        <taxon>Eukaryota</taxon>
        <taxon>Metazoa</taxon>
        <taxon>Ecdysozoa</taxon>
        <taxon>Arthropoda</taxon>
        <taxon>Hexapoda</taxon>
        <taxon>Insecta</taxon>
        <taxon>Pterygota</taxon>
        <taxon>Neoptera</taxon>
        <taxon>Polyneoptera</taxon>
        <taxon>Phasmatodea</taxon>
        <taxon>Verophasmatodea</taxon>
        <taxon>Anareolatae</taxon>
        <taxon>Phasmatidae</taxon>
        <taxon>Eurycanthinae</taxon>
        <taxon>Dryococelus</taxon>
    </lineage>
</organism>
<dbReference type="EMBL" id="JARBHB010000011">
    <property type="protein sequence ID" value="KAJ8872992.1"/>
    <property type="molecule type" value="Genomic_DNA"/>
</dbReference>
<dbReference type="Pfam" id="PF01754">
    <property type="entry name" value="zf-A20"/>
    <property type="match status" value="1"/>
</dbReference>
<dbReference type="InterPro" id="IPR003123">
    <property type="entry name" value="VPS9"/>
</dbReference>
<evidence type="ECO:0000313" key="7">
    <source>
        <dbReference type="Proteomes" id="UP001159363"/>
    </source>
</evidence>
<dbReference type="PROSITE" id="PS51036">
    <property type="entry name" value="ZF_A20"/>
    <property type="match status" value="1"/>
</dbReference>
<accession>A0ABQ9GLV4</accession>
<evidence type="ECO:0000256" key="2">
    <source>
        <dbReference type="ARBA" id="ARBA00022771"/>
    </source>
</evidence>
<dbReference type="Gene3D" id="1.20.1050.80">
    <property type="entry name" value="VPS9 domain"/>
    <property type="match status" value="1"/>
</dbReference>
<keyword evidence="3" id="KW-0862">Zinc</keyword>
<dbReference type="PROSITE" id="PS51205">
    <property type="entry name" value="VPS9"/>
    <property type="match status" value="1"/>
</dbReference>
<dbReference type="Gene3D" id="1.10.246.120">
    <property type="match status" value="1"/>
</dbReference>
<dbReference type="SUPFAM" id="SSF57716">
    <property type="entry name" value="Glucocorticoid receptor-like (DNA-binding domain)"/>
    <property type="match status" value="1"/>
</dbReference>
<evidence type="ECO:0008006" key="8">
    <source>
        <dbReference type="Google" id="ProtNLM"/>
    </source>
</evidence>
<proteinExistence type="predicted"/>
<dbReference type="SUPFAM" id="SSF109993">
    <property type="entry name" value="VPS9 domain"/>
    <property type="match status" value="1"/>
</dbReference>
<evidence type="ECO:0000256" key="1">
    <source>
        <dbReference type="ARBA" id="ARBA00022723"/>
    </source>
</evidence>
<protein>
    <recommendedName>
        <fullName evidence="8">Rab5 GDP/GTP exchange factor</fullName>
    </recommendedName>
</protein>
<dbReference type="Pfam" id="PF02204">
    <property type="entry name" value="VPS9"/>
    <property type="match status" value="1"/>
</dbReference>
<dbReference type="PANTHER" id="PTHR23101">
    <property type="entry name" value="RAB GDP/GTP EXCHANGE FACTOR"/>
    <property type="match status" value="1"/>
</dbReference>
<feature type="domain" description="VPS9" evidence="5">
    <location>
        <begin position="302"/>
        <end position="445"/>
    </location>
</feature>
<dbReference type="SMART" id="SM00167">
    <property type="entry name" value="VPS9"/>
    <property type="match status" value="1"/>
</dbReference>
<evidence type="ECO:0000259" key="5">
    <source>
        <dbReference type="PROSITE" id="PS51205"/>
    </source>
</evidence>
<keyword evidence="7" id="KW-1185">Reference proteome</keyword>
<evidence type="ECO:0000259" key="4">
    <source>
        <dbReference type="PROSITE" id="PS51036"/>
    </source>
</evidence>
<dbReference type="PANTHER" id="PTHR23101:SF122">
    <property type="entry name" value="RABAPTIN-5-ASSOCIATED EXCHANGE FACTOR FOR RAB5"/>
    <property type="match status" value="1"/>
</dbReference>
<dbReference type="InterPro" id="IPR045046">
    <property type="entry name" value="Vps9-like"/>
</dbReference>
<dbReference type="InterPro" id="IPR002653">
    <property type="entry name" value="Znf_A20"/>
</dbReference>
<dbReference type="Pfam" id="PF18151">
    <property type="entry name" value="DUF5601"/>
    <property type="match status" value="1"/>
</dbReference>
<reference evidence="6 7" key="1">
    <citation type="submission" date="2023-02" db="EMBL/GenBank/DDBJ databases">
        <title>LHISI_Scaffold_Assembly.</title>
        <authorList>
            <person name="Stuart O.P."/>
            <person name="Cleave R."/>
            <person name="Magrath M.J.L."/>
            <person name="Mikheyev A.S."/>
        </authorList>
    </citation>
    <scope>NUCLEOTIDE SEQUENCE [LARGE SCALE GENOMIC DNA]</scope>
    <source>
        <strain evidence="6">Daus_M_001</strain>
        <tissue evidence="6">Leg muscle</tissue>
    </source>
</reference>
<gene>
    <name evidence="6" type="ORF">PR048_026608</name>
</gene>
<keyword evidence="2" id="KW-0863">Zinc-finger</keyword>
<sequence>MSDGTPQTNGTIWIPTSQQVPAVPQMIAQGGSPTLDVEKHPEEGEKKYEKGDATSNLVTTGGLFGPVIPTTSVLFTINKNSIMYRTKNPSLRINLNDLMCKNGCEYYGNSQWDGYCSQCHLKSVKNERLKKGEERLTERNDHGERQNRASVAAFSKFEEKKRQQVEKKPKILKIFKKSSNAKESSRAEQWRALYVGNPDLDKLKEEAHLYLGSVGEVVEGDIRKCIHTFNVSVLKMVDAKPIEELSELAQNFYQVFWKRMDTNPVYSDVDQERKEILLDYVEKYAMTCLHDLLFCPQSTSDEEKDLYIQERIRQLSWVNAKHLDCRINETQSEVRDLVYTAITDILGMDSAKAPLDKLGCVVRCCRNIFLLLQQAFDGPASADEFLPALIFVVLKANPARLKSNINYITRFSNASRLMSGEGGYYFTNLCCAVSFIENLTSVSLNMPAEEFEKYMCGKLVHTSTWESALMMCEGMHFMSDQLAILNDLQSRHSTLVTDATHLKEEMLRFKVCVRVSVISLSNKYPVNEKQKDRGELKVTAVPGVGDLVLLKMGSNWF</sequence>
<comment type="caution">
    <text evidence="6">The sequence shown here is derived from an EMBL/GenBank/DDBJ whole genome shotgun (WGS) entry which is preliminary data.</text>
</comment>
<dbReference type="Gene3D" id="1.20.5.4770">
    <property type="match status" value="1"/>
</dbReference>
<feature type="domain" description="A20-type" evidence="4">
    <location>
        <begin position="94"/>
        <end position="128"/>
    </location>
</feature>
<keyword evidence="1" id="KW-0479">Metal-binding</keyword>
<dbReference type="InterPro" id="IPR037191">
    <property type="entry name" value="VPS9_dom_sf"/>
</dbReference>
<evidence type="ECO:0000256" key="3">
    <source>
        <dbReference type="ARBA" id="ARBA00022833"/>
    </source>
</evidence>